<dbReference type="EMBL" id="JBHRSU010000027">
    <property type="protein sequence ID" value="MFC3100834.1"/>
    <property type="molecule type" value="Genomic_DNA"/>
</dbReference>
<comment type="caution">
    <text evidence="2">The sequence shown here is derived from an EMBL/GenBank/DDBJ whole genome shotgun (WGS) entry which is preliminary data.</text>
</comment>
<gene>
    <name evidence="2" type="ORF">ACFODK_08040</name>
</gene>
<accession>A0ABV7EDR0</accession>
<feature type="compositionally biased region" description="Low complexity" evidence="1">
    <location>
        <begin position="20"/>
        <end position="36"/>
    </location>
</feature>
<organism evidence="2 3">
    <name type="scientific">Alteraurantiacibacter lauratis</name>
    <dbReference type="NCBI Taxonomy" id="2054627"/>
    <lineage>
        <taxon>Bacteria</taxon>
        <taxon>Pseudomonadati</taxon>
        <taxon>Pseudomonadota</taxon>
        <taxon>Alphaproteobacteria</taxon>
        <taxon>Sphingomonadales</taxon>
        <taxon>Erythrobacteraceae</taxon>
        <taxon>Alteraurantiacibacter</taxon>
    </lineage>
</organism>
<evidence type="ECO:0000256" key="1">
    <source>
        <dbReference type="SAM" id="MobiDB-lite"/>
    </source>
</evidence>
<dbReference type="RefSeq" id="WP_336920410.1">
    <property type="nucleotide sequence ID" value="NZ_JBANRN010000017.1"/>
</dbReference>
<proteinExistence type="predicted"/>
<reference evidence="3" key="1">
    <citation type="journal article" date="2019" name="Int. J. Syst. Evol. Microbiol.">
        <title>The Global Catalogue of Microorganisms (GCM) 10K type strain sequencing project: providing services to taxonomists for standard genome sequencing and annotation.</title>
        <authorList>
            <consortium name="The Broad Institute Genomics Platform"/>
            <consortium name="The Broad Institute Genome Sequencing Center for Infectious Disease"/>
            <person name="Wu L."/>
            <person name="Ma J."/>
        </authorList>
    </citation>
    <scope>NUCLEOTIDE SEQUENCE [LARGE SCALE GENOMIC DNA]</scope>
    <source>
        <strain evidence="3">KCTC 52606</strain>
    </source>
</reference>
<feature type="compositionally biased region" description="Polar residues" evidence="1">
    <location>
        <begin position="1"/>
        <end position="19"/>
    </location>
</feature>
<feature type="region of interest" description="Disordered" evidence="1">
    <location>
        <begin position="1"/>
        <end position="43"/>
    </location>
</feature>
<keyword evidence="3" id="KW-1185">Reference proteome</keyword>
<sequence>MTTRKIPRQATSYMTTRNGTAPTPDDPLLGLTPVPDAAETPAP</sequence>
<evidence type="ECO:0000313" key="3">
    <source>
        <dbReference type="Proteomes" id="UP001595378"/>
    </source>
</evidence>
<protein>
    <submittedName>
        <fullName evidence="2">Uncharacterized protein</fullName>
    </submittedName>
</protein>
<name>A0ABV7EDR0_9SPHN</name>
<dbReference type="Proteomes" id="UP001595378">
    <property type="component" value="Unassembled WGS sequence"/>
</dbReference>
<evidence type="ECO:0000313" key="2">
    <source>
        <dbReference type="EMBL" id="MFC3100834.1"/>
    </source>
</evidence>